<dbReference type="InterPro" id="IPR027417">
    <property type="entry name" value="P-loop_NTPase"/>
</dbReference>
<keyword evidence="4" id="KW-1185">Reference proteome</keyword>
<protein>
    <recommendedName>
        <fullName evidence="2">DEAD/DEAH-box helicase domain-containing protein</fullName>
    </recommendedName>
</protein>
<keyword evidence="1" id="KW-0694">RNA-binding</keyword>
<evidence type="ECO:0000259" key="2">
    <source>
        <dbReference type="Pfam" id="PF00270"/>
    </source>
</evidence>
<reference evidence="3 4" key="1">
    <citation type="journal article" date="2024" name="Plant J.">
        <title>Genome sequences and population genomics reveal climatic adaptation and genomic divergence between two closely related sweetgum species.</title>
        <authorList>
            <person name="Xu W.Q."/>
            <person name="Ren C.Q."/>
            <person name="Zhang X.Y."/>
            <person name="Comes H.P."/>
            <person name="Liu X.H."/>
            <person name="Li Y.G."/>
            <person name="Kettle C.J."/>
            <person name="Jalonen R."/>
            <person name="Gaisberger H."/>
            <person name="Ma Y.Z."/>
            <person name="Qiu Y.X."/>
        </authorList>
    </citation>
    <scope>NUCLEOTIDE SEQUENCE [LARGE SCALE GENOMIC DNA]</scope>
    <source>
        <strain evidence="3">Hangzhou</strain>
    </source>
</reference>
<dbReference type="Proteomes" id="UP001415857">
    <property type="component" value="Unassembled WGS sequence"/>
</dbReference>
<dbReference type="GO" id="GO:0005524">
    <property type="term" value="F:ATP binding"/>
    <property type="evidence" value="ECO:0007669"/>
    <property type="project" value="InterPro"/>
</dbReference>
<comment type="caution">
    <text evidence="3">The sequence shown here is derived from an EMBL/GenBank/DDBJ whole genome shotgun (WGS) entry which is preliminary data.</text>
</comment>
<proteinExistence type="predicted"/>
<gene>
    <name evidence="3" type="ORF">L1049_005319</name>
</gene>
<evidence type="ECO:0000313" key="3">
    <source>
        <dbReference type="EMBL" id="KAK9282402.1"/>
    </source>
</evidence>
<dbReference type="Pfam" id="PF00270">
    <property type="entry name" value="DEAD"/>
    <property type="match status" value="1"/>
</dbReference>
<accession>A0AAP0RPQ9</accession>
<dbReference type="AlphaFoldDB" id="A0AAP0RPQ9"/>
<dbReference type="PANTHER" id="PTHR47958">
    <property type="entry name" value="ATP-DEPENDENT RNA HELICASE DBP3"/>
    <property type="match status" value="1"/>
</dbReference>
<dbReference type="Gene3D" id="3.40.50.300">
    <property type="entry name" value="P-loop containing nucleotide triphosphate hydrolases"/>
    <property type="match status" value="1"/>
</dbReference>
<evidence type="ECO:0000256" key="1">
    <source>
        <dbReference type="ARBA" id="ARBA00022884"/>
    </source>
</evidence>
<evidence type="ECO:0000313" key="4">
    <source>
        <dbReference type="Proteomes" id="UP001415857"/>
    </source>
</evidence>
<dbReference type="GO" id="GO:0003723">
    <property type="term" value="F:RNA binding"/>
    <property type="evidence" value="ECO:0007669"/>
    <property type="project" value="UniProtKB-KW"/>
</dbReference>
<feature type="domain" description="DEAD/DEAH-box helicase" evidence="2">
    <location>
        <begin position="124"/>
        <end position="188"/>
    </location>
</feature>
<dbReference type="InterPro" id="IPR011545">
    <property type="entry name" value="DEAD/DEAH_box_helicase_dom"/>
</dbReference>
<organism evidence="3 4">
    <name type="scientific">Liquidambar formosana</name>
    <name type="common">Formosan gum</name>
    <dbReference type="NCBI Taxonomy" id="63359"/>
    <lineage>
        <taxon>Eukaryota</taxon>
        <taxon>Viridiplantae</taxon>
        <taxon>Streptophyta</taxon>
        <taxon>Embryophyta</taxon>
        <taxon>Tracheophyta</taxon>
        <taxon>Spermatophyta</taxon>
        <taxon>Magnoliopsida</taxon>
        <taxon>eudicotyledons</taxon>
        <taxon>Gunneridae</taxon>
        <taxon>Pentapetalae</taxon>
        <taxon>Saxifragales</taxon>
        <taxon>Altingiaceae</taxon>
        <taxon>Liquidambar</taxon>
    </lineage>
</organism>
<name>A0AAP0RPQ9_LIQFO</name>
<dbReference type="SUPFAM" id="SSF52540">
    <property type="entry name" value="P-loop containing nucleoside triphosphate hydrolases"/>
    <property type="match status" value="1"/>
</dbReference>
<dbReference type="EMBL" id="JBBPBK010000007">
    <property type="protein sequence ID" value="KAK9282402.1"/>
    <property type="molecule type" value="Genomic_DNA"/>
</dbReference>
<sequence>MSPHRSVTTYKPRHHCHCCSRLPSLLLPILLNAVSYHAIIVSIARAWTLKAVLQVPNIFKMNMGCNSQQLPPLPTLVLFPIFIRKLAMGLAAGKYQAIGLWGFTNRQTWPERYILDDMNEEGNVGKVSSLMMNRDAGREFHNMERGVDILVATPGCLVDMIKRARVSLRKINDLALDEADPMLDMGFKH</sequence>